<evidence type="ECO:0000313" key="10">
    <source>
        <dbReference type="Proteomes" id="UP000824219"/>
    </source>
</evidence>
<evidence type="ECO:0000313" key="9">
    <source>
        <dbReference type="EMBL" id="KAG7335164.1"/>
    </source>
</evidence>
<dbReference type="Gene3D" id="1.20.5.4980">
    <property type="match status" value="1"/>
</dbReference>
<evidence type="ECO:0000256" key="5">
    <source>
        <dbReference type="ARBA" id="ARBA00023125"/>
    </source>
</evidence>
<keyword evidence="7" id="KW-0539">Nucleus</keyword>
<dbReference type="GO" id="GO:0071821">
    <property type="term" value="C:FANCM-MHF complex"/>
    <property type="evidence" value="ECO:0007669"/>
    <property type="project" value="TreeGrafter"/>
</dbReference>
<dbReference type="AlphaFoldDB" id="A0A9D3SXH2"/>
<evidence type="ECO:0000256" key="4">
    <source>
        <dbReference type="ARBA" id="ARBA00022763"/>
    </source>
</evidence>
<proteinExistence type="inferred from homology"/>
<sequence length="81" mass="9379">MVDPAREVTFKKETVSKLLMLFFKDDKSKVSNDTVTLMAEMLRIFVIEATRRAVKHAENEDCVGVDLEHIERILPQLLLDF</sequence>
<organism evidence="9 10">
    <name type="scientific">Hemibagrus wyckioides</name>
    <dbReference type="NCBI Taxonomy" id="337641"/>
    <lineage>
        <taxon>Eukaryota</taxon>
        <taxon>Metazoa</taxon>
        <taxon>Chordata</taxon>
        <taxon>Craniata</taxon>
        <taxon>Vertebrata</taxon>
        <taxon>Euteleostomi</taxon>
        <taxon>Actinopterygii</taxon>
        <taxon>Neopterygii</taxon>
        <taxon>Teleostei</taxon>
        <taxon>Ostariophysi</taxon>
        <taxon>Siluriformes</taxon>
        <taxon>Bagridae</taxon>
        <taxon>Hemibagrus</taxon>
    </lineage>
</organism>
<keyword evidence="5" id="KW-0238">DNA-binding</keyword>
<comment type="subunit">
    <text evidence="8">Heterodimer with CENPX, sometimes called MHF; this interaction stabilizes both partners. MHF heterodimers can assemble to form tetrameric structures. MHF also coassemble with CENPT-CENPW heterodimers at centromeres to form the tetrameric CENP-T-W-S-X complex. Forms a discrete complex with FANCM and CENPX, called FANCM-MHF; this interaction, probably mediated by direct binding between CENPS and FANCM, leads to synergistic activation of double-stranded DNA binding and strongly stimulates FANCM-mediated DNA remodeling. Recruited by FANCM to the Fanconi anemia (FA) core complex, which consists of CENPS, CENPX, FANCA, FANCB, FANCC, FANCE, FANCF, FANCG, FANCL, FANCM, FAAP24 and FAAP100. The FA core complex associates with Bloom syndrome (BLM) complex, which consists of at least BLM, DNA topoisomerase 3-alpha (TOP3A), RMI1/BLAP75, RPA1/RPA70 and RPA2/RPA32. The super complex between FA and BLM is called BRAFT.</text>
</comment>
<evidence type="ECO:0000256" key="7">
    <source>
        <dbReference type="ARBA" id="ARBA00023242"/>
    </source>
</evidence>
<keyword evidence="6" id="KW-0234">DNA repair</keyword>
<evidence type="ECO:0000256" key="1">
    <source>
        <dbReference type="ARBA" id="ARBA00004123"/>
    </source>
</evidence>
<accession>A0A9D3SXH2</accession>
<protein>
    <recommendedName>
        <fullName evidence="3">Centromere protein X</fullName>
    </recommendedName>
</protein>
<dbReference type="PANTHER" id="PTHR28680">
    <property type="entry name" value="CENTROMERE PROTEIN X"/>
    <property type="match status" value="1"/>
</dbReference>
<keyword evidence="10" id="KW-1185">Reference proteome</keyword>
<dbReference type="GO" id="GO:0046982">
    <property type="term" value="F:protein heterodimerization activity"/>
    <property type="evidence" value="ECO:0007669"/>
    <property type="project" value="InterPro"/>
</dbReference>
<gene>
    <name evidence="9" type="ORF">KOW79_001760</name>
</gene>
<dbReference type="Proteomes" id="UP000824219">
    <property type="component" value="Linkage Group LG02"/>
</dbReference>
<dbReference type="EMBL" id="JAHKSW010000002">
    <property type="protein sequence ID" value="KAG7335164.1"/>
    <property type="molecule type" value="Genomic_DNA"/>
</dbReference>
<dbReference type="GO" id="GO:0043240">
    <property type="term" value="C:Fanconi anaemia nuclear complex"/>
    <property type="evidence" value="ECO:0007669"/>
    <property type="project" value="TreeGrafter"/>
</dbReference>
<dbReference type="GO" id="GO:0003677">
    <property type="term" value="F:DNA binding"/>
    <property type="evidence" value="ECO:0007669"/>
    <property type="project" value="UniProtKB-KW"/>
</dbReference>
<evidence type="ECO:0000256" key="6">
    <source>
        <dbReference type="ARBA" id="ARBA00023204"/>
    </source>
</evidence>
<keyword evidence="4" id="KW-0227">DNA damage</keyword>
<dbReference type="GO" id="GO:0031297">
    <property type="term" value="P:replication fork processing"/>
    <property type="evidence" value="ECO:0007669"/>
    <property type="project" value="TreeGrafter"/>
</dbReference>
<reference evidence="9 10" key="1">
    <citation type="submission" date="2021-06" db="EMBL/GenBank/DDBJ databases">
        <title>Chromosome-level genome assembly of the red-tail catfish (Hemibagrus wyckioides).</title>
        <authorList>
            <person name="Shao F."/>
        </authorList>
    </citation>
    <scope>NUCLEOTIDE SEQUENCE [LARGE SCALE GENOMIC DNA]</scope>
    <source>
        <strain evidence="9">EC202008001</strain>
        <tissue evidence="9">Blood</tissue>
    </source>
</reference>
<dbReference type="GO" id="GO:0051382">
    <property type="term" value="P:kinetochore assembly"/>
    <property type="evidence" value="ECO:0007669"/>
    <property type="project" value="InterPro"/>
</dbReference>
<dbReference type="InterPro" id="IPR018552">
    <property type="entry name" value="CENP-X"/>
</dbReference>
<comment type="caution">
    <text evidence="9">The sequence shown here is derived from an EMBL/GenBank/DDBJ whole genome shotgun (WGS) entry which is preliminary data.</text>
</comment>
<dbReference type="GO" id="GO:0000712">
    <property type="term" value="P:resolution of meiotic recombination intermediates"/>
    <property type="evidence" value="ECO:0007669"/>
    <property type="project" value="TreeGrafter"/>
</dbReference>
<dbReference type="Gene3D" id="6.10.130.30">
    <property type="match status" value="1"/>
</dbReference>
<dbReference type="Pfam" id="PF09415">
    <property type="entry name" value="CENP-X"/>
    <property type="match status" value="1"/>
</dbReference>
<dbReference type="SUPFAM" id="SSF47113">
    <property type="entry name" value="Histone-fold"/>
    <property type="match status" value="1"/>
</dbReference>
<evidence type="ECO:0000256" key="3">
    <source>
        <dbReference type="ARBA" id="ARBA00016388"/>
    </source>
</evidence>
<evidence type="ECO:0000256" key="8">
    <source>
        <dbReference type="ARBA" id="ARBA00047146"/>
    </source>
</evidence>
<dbReference type="OrthoDB" id="2500381at2759"/>
<dbReference type="GO" id="GO:0006281">
    <property type="term" value="P:DNA repair"/>
    <property type="evidence" value="ECO:0007669"/>
    <property type="project" value="UniProtKB-KW"/>
</dbReference>
<evidence type="ECO:0000256" key="2">
    <source>
        <dbReference type="ARBA" id="ARBA00009359"/>
    </source>
</evidence>
<dbReference type="PANTHER" id="PTHR28680:SF1">
    <property type="entry name" value="CENTROMERE PROTEIN X"/>
    <property type="match status" value="1"/>
</dbReference>
<dbReference type="CDD" id="cd22921">
    <property type="entry name" value="HFD_CENP-X"/>
    <property type="match status" value="1"/>
</dbReference>
<name>A0A9D3SXH2_9TELE</name>
<comment type="similarity">
    <text evidence="2">Belongs to the CENP-X/MHF2 family.</text>
</comment>
<dbReference type="InterPro" id="IPR009072">
    <property type="entry name" value="Histone-fold"/>
</dbReference>
<comment type="subcellular location">
    <subcellularLocation>
        <location evidence="1">Nucleus</location>
    </subcellularLocation>
</comment>